<dbReference type="Gene3D" id="1.10.10.10">
    <property type="entry name" value="Winged helix-like DNA-binding domain superfamily/Winged helix DNA-binding domain"/>
    <property type="match status" value="1"/>
</dbReference>
<reference evidence="3 4" key="1">
    <citation type="submission" date="2020-12" db="EMBL/GenBank/DDBJ databases">
        <title>Identification and biosynthesis of polyene macrolides produced by Streptomyces alfalfae Men-myco-93-63.</title>
        <authorList>
            <person name="Liu D."/>
            <person name="Li Y."/>
            <person name="Liu L."/>
            <person name="Han X."/>
            <person name="Shen F."/>
        </authorList>
    </citation>
    <scope>NUCLEOTIDE SEQUENCE [LARGE SCALE GENOMIC DNA]</scope>
    <source>
        <strain evidence="3 4">Men-myco-93-63</strain>
    </source>
</reference>
<evidence type="ECO:0000313" key="4">
    <source>
        <dbReference type="Proteomes" id="UP000596130"/>
    </source>
</evidence>
<dbReference type="AlphaFoldDB" id="A0A4Q7ETK4"/>
<keyword evidence="1" id="KW-0175">Coiled coil</keyword>
<feature type="coiled-coil region" evidence="1">
    <location>
        <begin position="100"/>
        <end position="127"/>
    </location>
</feature>
<dbReference type="GO" id="GO:0006355">
    <property type="term" value="P:regulation of DNA-templated transcription"/>
    <property type="evidence" value="ECO:0007669"/>
    <property type="project" value="InterPro"/>
</dbReference>
<dbReference type="Proteomes" id="UP000596130">
    <property type="component" value="Chromosome"/>
</dbReference>
<dbReference type="InterPro" id="IPR051797">
    <property type="entry name" value="TrmB-like"/>
</dbReference>
<dbReference type="SMART" id="SM00421">
    <property type="entry name" value="HTH_LUXR"/>
    <property type="match status" value="1"/>
</dbReference>
<dbReference type="CDD" id="cd06170">
    <property type="entry name" value="LuxR_C_like"/>
    <property type="match status" value="1"/>
</dbReference>
<name>A0A4Q7ETK4_9ACTN</name>
<dbReference type="Pfam" id="PF00196">
    <property type="entry name" value="GerE"/>
    <property type="match status" value="1"/>
</dbReference>
<feature type="domain" description="HTH luxR-type" evidence="2">
    <location>
        <begin position="285"/>
        <end position="350"/>
    </location>
</feature>
<dbReference type="GO" id="GO:0003677">
    <property type="term" value="F:DNA binding"/>
    <property type="evidence" value="ECO:0007669"/>
    <property type="project" value="InterPro"/>
</dbReference>
<dbReference type="InterPro" id="IPR016032">
    <property type="entry name" value="Sig_transdc_resp-reg_C-effctor"/>
</dbReference>
<proteinExistence type="predicted"/>
<evidence type="ECO:0000256" key="1">
    <source>
        <dbReference type="SAM" id="Coils"/>
    </source>
</evidence>
<dbReference type="PANTHER" id="PTHR34293:SF1">
    <property type="entry name" value="HTH-TYPE TRANSCRIPTIONAL REGULATOR TRMBL2"/>
    <property type="match status" value="1"/>
</dbReference>
<evidence type="ECO:0000259" key="2">
    <source>
        <dbReference type="PROSITE" id="PS50043"/>
    </source>
</evidence>
<accession>A0A4Q7ETK4</accession>
<dbReference type="PANTHER" id="PTHR34293">
    <property type="entry name" value="HTH-TYPE TRANSCRIPTIONAL REGULATOR TRMBL2"/>
    <property type="match status" value="1"/>
</dbReference>
<protein>
    <submittedName>
        <fullName evidence="3">Helix-turn-helix transcriptional regulator</fullName>
    </submittedName>
</protein>
<dbReference type="OrthoDB" id="4266042at2"/>
<dbReference type="InterPro" id="IPR000792">
    <property type="entry name" value="Tscrpt_reg_LuxR_C"/>
</dbReference>
<dbReference type="PROSITE" id="PS50043">
    <property type="entry name" value="HTH_LUXR_2"/>
    <property type="match status" value="1"/>
</dbReference>
<dbReference type="SUPFAM" id="SSF46894">
    <property type="entry name" value="C-terminal effector domain of the bipartite response regulators"/>
    <property type="match status" value="1"/>
</dbReference>
<dbReference type="EMBL" id="CP065959">
    <property type="protein sequence ID" value="QQC87365.1"/>
    <property type="molecule type" value="Genomic_DNA"/>
</dbReference>
<organism evidence="3 4">
    <name type="scientific">Streptomyces alfalfae</name>
    <dbReference type="NCBI Taxonomy" id="1642299"/>
    <lineage>
        <taxon>Bacteria</taxon>
        <taxon>Bacillati</taxon>
        <taxon>Actinomycetota</taxon>
        <taxon>Actinomycetes</taxon>
        <taxon>Kitasatosporales</taxon>
        <taxon>Streptomycetaceae</taxon>
        <taxon>Streptomyces</taxon>
    </lineage>
</organism>
<dbReference type="InterPro" id="IPR036388">
    <property type="entry name" value="WH-like_DNA-bd_sf"/>
</dbReference>
<gene>
    <name evidence="3" type="ORF">I8755_02280</name>
</gene>
<evidence type="ECO:0000313" key="3">
    <source>
        <dbReference type="EMBL" id="QQC87365.1"/>
    </source>
</evidence>
<sequence length="352" mass="37552">MQTGSKVRPLAPISEQLAPEGDSSLATLIGQDDLCVAVFRLVVSGPQRTVDDLSRELGVSEKEIRDCLDKLADLSMLSLPTGDDVLPVPVHPEVGLAAHIHRREAEIEAQQRELAVARAAAADLAAAYAASQAGRGGRLETLSGMAEVRMRLTELSRHAREELLAFMPGGALSQAALDASRPLDEQSLASGVRLRTVYLDSVRNDRATIEYARWLSTLGGQVRTSPMLPLRMLVVDRACAVLPLDPEESSLGAVVVRAPGVVAALVALFETLWEQSAPLDGRALAGGDVEAPTPQESALLSLLAQGHTDEVAARKLGLSLRTVRRMMAVLTARLGARSRFEAGMLAARVGWI</sequence>